<feature type="compositionally biased region" description="Low complexity" evidence="1">
    <location>
        <begin position="100"/>
        <end position="110"/>
    </location>
</feature>
<evidence type="ECO:0000256" key="2">
    <source>
        <dbReference type="SAM" id="SignalP"/>
    </source>
</evidence>
<evidence type="ECO:0000256" key="1">
    <source>
        <dbReference type="SAM" id="MobiDB-lite"/>
    </source>
</evidence>
<protein>
    <submittedName>
        <fullName evidence="3">Uncharacterized protein</fullName>
    </submittedName>
</protein>
<evidence type="ECO:0000313" key="4">
    <source>
        <dbReference type="Proteomes" id="UP000008021"/>
    </source>
</evidence>
<dbReference type="Proteomes" id="UP000008021">
    <property type="component" value="Chromosome 2"/>
</dbReference>
<reference evidence="3" key="2">
    <citation type="submission" date="2018-05" db="EMBL/GenBank/DDBJ databases">
        <title>OmerRS3 (Oryza meridionalis Reference Sequence Version 3).</title>
        <authorList>
            <person name="Zhang J."/>
            <person name="Kudrna D."/>
            <person name="Lee S."/>
            <person name="Talag J."/>
            <person name="Welchert J."/>
            <person name="Wing R.A."/>
        </authorList>
    </citation>
    <scope>NUCLEOTIDE SEQUENCE [LARGE SCALE GENOMIC DNA]</scope>
    <source>
        <strain evidence="3">cv. OR44</strain>
    </source>
</reference>
<dbReference type="Gramene" id="OMERI02G13360.1">
    <property type="protein sequence ID" value="OMERI02G13360.1"/>
    <property type="gene ID" value="OMERI02G13360"/>
</dbReference>
<sequence length="219" mass="23448">MYNACLWLVVSRLYVGAEPTSLQKNRKKLRAWARELRSHGSKPRVEGICDPVPCLTDRSPTRTLPNPHLTPSLSRPPLVHSTPWRRGGGGGDSGVGQGAGAARQGAQSASWPTEEEEEADDNSDVSGSKEGVKPPKKCRIEPCGDRSRHREVGETPPQLVGGRSDVASAPRTKRLLVPSLGMVRTMPLPDQKAPAGGGIDEGEKEMGLIMKGTKGNAFS</sequence>
<dbReference type="HOGENOM" id="CLU_1263284_0_0_1"/>
<dbReference type="AlphaFoldDB" id="A0A0E0CJA1"/>
<organism evidence="3">
    <name type="scientific">Oryza meridionalis</name>
    <dbReference type="NCBI Taxonomy" id="40149"/>
    <lineage>
        <taxon>Eukaryota</taxon>
        <taxon>Viridiplantae</taxon>
        <taxon>Streptophyta</taxon>
        <taxon>Embryophyta</taxon>
        <taxon>Tracheophyta</taxon>
        <taxon>Spermatophyta</taxon>
        <taxon>Magnoliopsida</taxon>
        <taxon>Liliopsida</taxon>
        <taxon>Poales</taxon>
        <taxon>Poaceae</taxon>
        <taxon>BOP clade</taxon>
        <taxon>Oryzoideae</taxon>
        <taxon>Oryzeae</taxon>
        <taxon>Oryzinae</taxon>
        <taxon>Oryza</taxon>
    </lineage>
</organism>
<keyword evidence="2" id="KW-0732">Signal</keyword>
<dbReference type="EnsemblPlants" id="OMERI02G13360.1">
    <property type="protein sequence ID" value="OMERI02G13360.1"/>
    <property type="gene ID" value="OMERI02G13360"/>
</dbReference>
<reference evidence="3" key="1">
    <citation type="submission" date="2015-04" db="UniProtKB">
        <authorList>
            <consortium name="EnsemblPlants"/>
        </authorList>
    </citation>
    <scope>IDENTIFICATION</scope>
</reference>
<feature type="region of interest" description="Disordered" evidence="1">
    <location>
        <begin position="57"/>
        <end position="202"/>
    </location>
</feature>
<keyword evidence="4" id="KW-1185">Reference proteome</keyword>
<feature type="chain" id="PRO_5002356276" evidence="2">
    <location>
        <begin position="18"/>
        <end position="219"/>
    </location>
</feature>
<feature type="compositionally biased region" description="Basic and acidic residues" evidence="1">
    <location>
        <begin position="130"/>
        <end position="153"/>
    </location>
</feature>
<evidence type="ECO:0000313" key="3">
    <source>
        <dbReference type="EnsemblPlants" id="OMERI02G13360.1"/>
    </source>
</evidence>
<proteinExistence type="predicted"/>
<feature type="compositionally biased region" description="Gly residues" evidence="1">
    <location>
        <begin position="86"/>
        <end position="99"/>
    </location>
</feature>
<name>A0A0E0CJA1_9ORYZ</name>
<dbReference type="STRING" id="40149.A0A0E0CJA1"/>
<feature type="compositionally biased region" description="Polar residues" evidence="1">
    <location>
        <begin position="61"/>
        <end position="73"/>
    </location>
</feature>
<accession>A0A0E0CJA1</accession>
<feature type="compositionally biased region" description="Acidic residues" evidence="1">
    <location>
        <begin position="113"/>
        <end position="123"/>
    </location>
</feature>
<feature type="signal peptide" evidence="2">
    <location>
        <begin position="1"/>
        <end position="17"/>
    </location>
</feature>